<feature type="domain" description="THIF-type NAD/FAD binding fold" evidence="1">
    <location>
        <begin position="79"/>
        <end position="216"/>
    </location>
</feature>
<dbReference type="GO" id="GO:0008641">
    <property type="term" value="F:ubiquitin-like modifier activating enzyme activity"/>
    <property type="evidence" value="ECO:0007669"/>
    <property type="project" value="InterPro"/>
</dbReference>
<dbReference type="InterPro" id="IPR035985">
    <property type="entry name" value="Ubiquitin-activating_enz"/>
</dbReference>
<protein>
    <recommendedName>
        <fullName evidence="1">THIF-type NAD/FAD binding fold domain-containing protein</fullName>
    </recommendedName>
</protein>
<gene>
    <name evidence="2" type="ORF">NRB20_32380</name>
</gene>
<organism evidence="2 3">
    <name type="scientific">Nocardia macrotermitis</name>
    <dbReference type="NCBI Taxonomy" id="2585198"/>
    <lineage>
        <taxon>Bacteria</taxon>
        <taxon>Bacillati</taxon>
        <taxon>Actinomycetota</taxon>
        <taxon>Actinomycetes</taxon>
        <taxon>Mycobacteriales</taxon>
        <taxon>Nocardiaceae</taxon>
        <taxon>Nocardia</taxon>
    </lineage>
</organism>
<dbReference type="PANTHER" id="PTHR43267">
    <property type="entry name" value="TRNA THREONYLCARBAMOYLADENOSINE DEHYDRATASE"/>
    <property type="match status" value="1"/>
</dbReference>
<evidence type="ECO:0000313" key="3">
    <source>
        <dbReference type="Proteomes" id="UP000438448"/>
    </source>
</evidence>
<dbReference type="GO" id="GO:0061504">
    <property type="term" value="P:cyclic threonylcarbamoyladenosine biosynthetic process"/>
    <property type="evidence" value="ECO:0007669"/>
    <property type="project" value="TreeGrafter"/>
</dbReference>
<dbReference type="InterPro" id="IPR045886">
    <property type="entry name" value="ThiF/MoeB/HesA"/>
</dbReference>
<evidence type="ECO:0000313" key="2">
    <source>
        <dbReference type="EMBL" id="MQY20142.1"/>
    </source>
</evidence>
<accession>A0A7K0D496</accession>
<dbReference type="PANTHER" id="PTHR43267:SF3">
    <property type="entry name" value="THIF PROTEIN"/>
    <property type="match status" value="1"/>
</dbReference>
<dbReference type="InterPro" id="IPR000594">
    <property type="entry name" value="ThiF_NAD_FAD-bd"/>
</dbReference>
<proteinExistence type="predicted"/>
<reference evidence="2 3" key="1">
    <citation type="submission" date="2019-10" db="EMBL/GenBank/DDBJ databases">
        <title>Nocardia macrotermitis sp. nov. and Nocardia aurantia sp. nov., isolated from the gut of fungus growing-termite Macrotermes natalensis.</title>
        <authorList>
            <person name="Benndorf R."/>
            <person name="Schwitalla J."/>
            <person name="Martin K."/>
            <person name="De Beer W."/>
            <person name="Kaster A.-K."/>
            <person name="Vollmers J."/>
            <person name="Poulsen M."/>
            <person name="Beemelmanns C."/>
        </authorList>
    </citation>
    <scope>NUCLEOTIDE SEQUENCE [LARGE SCALE GENOMIC DNA]</scope>
    <source>
        <strain evidence="2 3">RB20</strain>
    </source>
</reference>
<comment type="caution">
    <text evidence="2">The sequence shown here is derived from an EMBL/GenBank/DDBJ whole genome shotgun (WGS) entry which is preliminary data.</text>
</comment>
<sequence length="360" mass="39179">MIEILDPTRDAARIALLLEPGSGYRLVDAWPIAVREWRAIAPTAPLPEMRYVVYPWRRTVVKLPAAEAYRRLRTTRNRYLIDDSEQRRWSRAVLGIAGLSVGSSALTVCALTGASRFRLADPDHLGLTNLNRLPASVCDIGVSKTVLACRRVLELDPYSSVTAFPRGYDDTTAATFLGTAPGAEPLTVLIEEMDDFAAKIEIRLRARAAGIPVLMATDNGDNVILDVERFDLDSDYPLFHGRAGEVTESLAAVSDPRERARIAQRIVGTEITPRTRYSLTEVGRSLTSWPQLGTAATLAGVAAAYAARLVACGSPLRSGRYRIDPDLALRGAAAAAATRWNEMDTAAFLAVMNPAATTRE</sequence>
<dbReference type="OrthoDB" id="5149792at2"/>
<name>A0A7K0D496_9NOCA</name>
<dbReference type="Pfam" id="PF00899">
    <property type="entry name" value="ThiF"/>
    <property type="match status" value="1"/>
</dbReference>
<dbReference type="AlphaFoldDB" id="A0A7K0D496"/>
<dbReference type="GO" id="GO:0061503">
    <property type="term" value="F:tRNA threonylcarbamoyladenosine dehydratase"/>
    <property type="evidence" value="ECO:0007669"/>
    <property type="project" value="TreeGrafter"/>
</dbReference>
<dbReference type="Gene3D" id="3.40.50.720">
    <property type="entry name" value="NAD(P)-binding Rossmann-like Domain"/>
    <property type="match status" value="1"/>
</dbReference>
<dbReference type="SUPFAM" id="SSF69572">
    <property type="entry name" value="Activating enzymes of the ubiquitin-like proteins"/>
    <property type="match status" value="1"/>
</dbReference>
<dbReference type="RefSeq" id="WP_153410924.1">
    <property type="nucleotide sequence ID" value="NZ_WEGK01000006.1"/>
</dbReference>
<dbReference type="Proteomes" id="UP000438448">
    <property type="component" value="Unassembled WGS sequence"/>
</dbReference>
<keyword evidence="3" id="KW-1185">Reference proteome</keyword>
<dbReference type="EMBL" id="WEGK01000006">
    <property type="protein sequence ID" value="MQY20142.1"/>
    <property type="molecule type" value="Genomic_DNA"/>
</dbReference>
<dbReference type="CDD" id="cd01483">
    <property type="entry name" value="E1_enzyme_family"/>
    <property type="match status" value="1"/>
</dbReference>
<evidence type="ECO:0000259" key="1">
    <source>
        <dbReference type="Pfam" id="PF00899"/>
    </source>
</evidence>